<organism evidence="3 4">
    <name type="scientific">Paramuricea clavata</name>
    <name type="common">Red gorgonian</name>
    <name type="synonym">Violescent sea-whip</name>
    <dbReference type="NCBI Taxonomy" id="317549"/>
    <lineage>
        <taxon>Eukaryota</taxon>
        <taxon>Metazoa</taxon>
        <taxon>Cnidaria</taxon>
        <taxon>Anthozoa</taxon>
        <taxon>Octocorallia</taxon>
        <taxon>Malacalcyonacea</taxon>
        <taxon>Plexauridae</taxon>
        <taxon>Paramuricea</taxon>
    </lineage>
</organism>
<sequence>MLTTSTPISSSGTNKTKEVSNSNPHINPVVVRTANDACFTPIKVPDNTETFMAIDQSCEKTSHHDLVPLPKSINHSQEELTLQRQSCSSYLHDRGQQFRSIPVRITHRPLPVNPEKVNKHRRAYRSQESLNIKRNVQEVFRSFEYLDSSFLNFLHIRIIVVYRPPPSSANSLTSTLFFEEFSSFLEGIIVSPGQLLIAGDFNFHLDNPNDPLTKRFVDLLASFDLKQYISGSTHASGHTLDLIITRSEENIVNHYNIFDPLISDHSVVHLQLLIRKPKFVKKHLLLRNLRAVNIHKFKTDVLNSFLLKNFTTMDLVSLVNEYDCLHTILDNHAPIKSREITLRPKAPWYTNEINDKKRIWRQLERKWHKTRTNADWNRYKQQCYAVNKLIDSSKSAYSTDLINNGSSDQKTLFKTVSNLLHTNTIIRYPSSPDPMSLANSFSDFFTQKIVKIRGDIENELLSKNIENPIPDADSCPYEFHTFREVGKDEVLHLIQRIATKSCSLDPLPVVMLNHCFKDILPVVARIINLSLESGTMPDSLKIAVVQPLLKKYNLSYEEFCSFRPISNLKFVSKFIEKAVAVQLTDYLTENHLHEKFQSAYKPCHSTETALLRVQNDILQALDNGDSVILVLLDLSAAFDTVDHLRGLSTLIFDHTGQN</sequence>
<feature type="compositionally biased region" description="Polar residues" evidence="1">
    <location>
        <begin position="1"/>
        <end position="25"/>
    </location>
</feature>
<name>A0A6S7GB39_PARCT</name>
<feature type="region of interest" description="Disordered" evidence="1">
    <location>
        <begin position="1"/>
        <end position="26"/>
    </location>
</feature>
<dbReference type="EMBL" id="CACRXK020001014">
    <property type="protein sequence ID" value="CAB3986429.1"/>
    <property type="molecule type" value="Genomic_DNA"/>
</dbReference>
<dbReference type="InterPro" id="IPR036691">
    <property type="entry name" value="Endo/exonu/phosph_ase_sf"/>
</dbReference>
<dbReference type="InterPro" id="IPR005135">
    <property type="entry name" value="Endo/exonuclease/phosphatase"/>
</dbReference>
<dbReference type="PANTHER" id="PTHR46670">
    <property type="entry name" value="ENDO/EXONUCLEASE/PHOSPHATASE DOMAIN-CONTAINING PROTEIN"/>
    <property type="match status" value="1"/>
</dbReference>
<evidence type="ECO:0000313" key="4">
    <source>
        <dbReference type="Proteomes" id="UP001152795"/>
    </source>
</evidence>
<evidence type="ECO:0000256" key="1">
    <source>
        <dbReference type="SAM" id="MobiDB-lite"/>
    </source>
</evidence>
<evidence type="ECO:0000313" key="3">
    <source>
        <dbReference type="EMBL" id="CAB3986429.1"/>
    </source>
</evidence>
<dbReference type="OrthoDB" id="2435398at2759"/>
<proteinExistence type="predicted"/>
<dbReference type="AlphaFoldDB" id="A0A6S7GB39"/>
<evidence type="ECO:0000259" key="2">
    <source>
        <dbReference type="Pfam" id="PF14529"/>
    </source>
</evidence>
<dbReference type="PANTHER" id="PTHR46670:SF3">
    <property type="entry name" value="ENDONUCLEASE_EXONUCLEASE_PHOSPHATASE DOMAIN-CONTAINING PROTEIN"/>
    <property type="match status" value="1"/>
</dbReference>
<accession>A0A6S7GB39</accession>
<gene>
    <name evidence="3" type="ORF">PACLA_8A057624</name>
</gene>
<dbReference type="Pfam" id="PF14529">
    <property type="entry name" value="Exo_endo_phos_2"/>
    <property type="match status" value="1"/>
</dbReference>
<dbReference type="SUPFAM" id="SSF56219">
    <property type="entry name" value="DNase I-like"/>
    <property type="match status" value="1"/>
</dbReference>
<reference evidence="3" key="1">
    <citation type="submission" date="2020-04" db="EMBL/GenBank/DDBJ databases">
        <authorList>
            <person name="Alioto T."/>
            <person name="Alioto T."/>
            <person name="Gomez Garrido J."/>
        </authorList>
    </citation>
    <scope>NUCLEOTIDE SEQUENCE</scope>
    <source>
        <strain evidence="3">A484AB</strain>
    </source>
</reference>
<keyword evidence="4" id="KW-1185">Reference proteome</keyword>
<dbReference type="GO" id="GO:0003824">
    <property type="term" value="F:catalytic activity"/>
    <property type="evidence" value="ECO:0007669"/>
    <property type="project" value="InterPro"/>
</dbReference>
<dbReference type="Gene3D" id="3.60.10.10">
    <property type="entry name" value="Endonuclease/exonuclease/phosphatase"/>
    <property type="match status" value="1"/>
</dbReference>
<dbReference type="Proteomes" id="UP001152795">
    <property type="component" value="Unassembled WGS sequence"/>
</dbReference>
<protein>
    <recommendedName>
        <fullName evidence="2">Endonuclease/exonuclease/phosphatase domain-containing protein</fullName>
    </recommendedName>
</protein>
<comment type="caution">
    <text evidence="3">The sequence shown here is derived from an EMBL/GenBank/DDBJ whole genome shotgun (WGS) entry which is preliminary data.</text>
</comment>
<feature type="domain" description="Endonuclease/exonuclease/phosphatase" evidence="2">
    <location>
        <begin position="156"/>
        <end position="268"/>
    </location>
</feature>